<dbReference type="Proteomes" id="UP001595721">
    <property type="component" value="Unassembled WGS sequence"/>
</dbReference>
<evidence type="ECO:0000256" key="3">
    <source>
        <dbReference type="ARBA" id="ARBA00023125"/>
    </source>
</evidence>
<dbReference type="InterPro" id="IPR044946">
    <property type="entry name" value="Restrct_endonuc_typeI_TRD_sf"/>
</dbReference>
<feature type="domain" description="Type I restriction modification DNA specificity" evidence="5">
    <location>
        <begin position="14"/>
        <end position="158"/>
    </location>
</feature>
<name>A0ABV7R8G4_9RHOB</name>
<keyword evidence="3" id="KW-0238">DNA-binding</keyword>
<dbReference type="Gene3D" id="3.90.220.20">
    <property type="entry name" value="DNA methylase specificity domains"/>
    <property type="match status" value="2"/>
</dbReference>
<keyword evidence="4" id="KW-0175">Coiled coil</keyword>
<keyword evidence="6" id="KW-0378">Hydrolase</keyword>
<dbReference type="GO" id="GO:0016787">
    <property type="term" value="F:hydrolase activity"/>
    <property type="evidence" value="ECO:0007669"/>
    <property type="project" value="UniProtKB-KW"/>
</dbReference>
<dbReference type="PANTHER" id="PTHR30408">
    <property type="entry name" value="TYPE-1 RESTRICTION ENZYME ECOKI SPECIFICITY PROTEIN"/>
    <property type="match status" value="1"/>
</dbReference>
<keyword evidence="7" id="KW-1185">Reference proteome</keyword>
<dbReference type="InterPro" id="IPR052021">
    <property type="entry name" value="Type-I_RS_S_subunit"/>
</dbReference>
<dbReference type="Gene3D" id="1.10.287.1120">
    <property type="entry name" value="Bipartite methylase S protein"/>
    <property type="match status" value="2"/>
</dbReference>
<comment type="caution">
    <text evidence="6">The sequence shown here is derived from an EMBL/GenBank/DDBJ whole genome shotgun (WGS) entry which is preliminary data.</text>
</comment>
<reference evidence="7" key="1">
    <citation type="journal article" date="2019" name="Int. J. Syst. Evol. Microbiol.">
        <title>The Global Catalogue of Microorganisms (GCM) 10K type strain sequencing project: providing services to taxonomists for standard genome sequencing and annotation.</title>
        <authorList>
            <consortium name="The Broad Institute Genomics Platform"/>
            <consortium name="The Broad Institute Genome Sequencing Center for Infectious Disease"/>
            <person name="Wu L."/>
            <person name="Ma J."/>
        </authorList>
    </citation>
    <scope>NUCLEOTIDE SEQUENCE [LARGE SCALE GENOMIC DNA]</scope>
    <source>
        <strain evidence="7">KCTC 42899</strain>
    </source>
</reference>
<feature type="coiled-coil region" evidence="4">
    <location>
        <begin position="350"/>
        <end position="377"/>
    </location>
</feature>
<protein>
    <submittedName>
        <fullName evidence="6">Restriction endonuclease subunit S</fullName>
        <ecNumber evidence="6">3.1.21.-</ecNumber>
    </submittedName>
</protein>
<accession>A0ABV7R8G4</accession>
<keyword evidence="6" id="KW-0540">Nuclease</keyword>
<dbReference type="CDD" id="cd17266">
    <property type="entry name" value="RMtype1_S_Sau1132ORF3780P-TRD2-CR2_like"/>
    <property type="match status" value="1"/>
</dbReference>
<gene>
    <name evidence="6" type="ORF">ACFOMH_16070</name>
</gene>
<dbReference type="EMBL" id="JBHRXJ010000013">
    <property type="protein sequence ID" value="MFC3529694.1"/>
    <property type="molecule type" value="Genomic_DNA"/>
</dbReference>
<keyword evidence="2" id="KW-0680">Restriction system</keyword>
<evidence type="ECO:0000313" key="6">
    <source>
        <dbReference type="EMBL" id="MFC3529694.1"/>
    </source>
</evidence>
<evidence type="ECO:0000259" key="5">
    <source>
        <dbReference type="Pfam" id="PF01420"/>
    </source>
</evidence>
<keyword evidence="6" id="KW-0255">Endonuclease</keyword>
<dbReference type="GO" id="GO:0004519">
    <property type="term" value="F:endonuclease activity"/>
    <property type="evidence" value="ECO:0007669"/>
    <property type="project" value="UniProtKB-KW"/>
</dbReference>
<dbReference type="SUPFAM" id="SSF116734">
    <property type="entry name" value="DNA methylase specificity domain"/>
    <property type="match status" value="2"/>
</dbReference>
<organism evidence="6 7">
    <name type="scientific">Paracoccus mangrovi</name>
    <dbReference type="NCBI Taxonomy" id="1715645"/>
    <lineage>
        <taxon>Bacteria</taxon>
        <taxon>Pseudomonadati</taxon>
        <taxon>Pseudomonadota</taxon>
        <taxon>Alphaproteobacteria</taxon>
        <taxon>Rhodobacterales</taxon>
        <taxon>Paracoccaceae</taxon>
        <taxon>Paracoccus</taxon>
    </lineage>
</organism>
<evidence type="ECO:0000256" key="2">
    <source>
        <dbReference type="ARBA" id="ARBA00022747"/>
    </source>
</evidence>
<dbReference type="InterPro" id="IPR000055">
    <property type="entry name" value="Restrct_endonuc_typeI_TRD"/>
</dbReference>
<dbReference type="PANTHER" id="PTHR30408:SF12">
    <property type="entry name" value="TYPE I RESTRICTION ENZYME MJAVIII SPECIFICITY SUBUNIT"/>
    <property type="match status" value="1"/>
</dbReference>
<sequence>MKYRQTVVRTDSPPTGWTKPKLSECLHMKSGDMITAKRIFEVEAYPVYGGNGLRGFTDCFNREGGHSLIGRQGALCGAVHFADGQFYASEHAIVAKALGKNDQRFLTYVLDALNLNEVSEASAQPGLSVEKLRSIEILCPTSPDEQQAIAAALSDADGVVAGLERVIAKKRLIKQGAMQDLLTARRRLPGFSGKWEVKKLAQVGDVKTGLTYKPENVKPFGTLVLRSSNIQNDRLAFDNNVFVDVAVSDEATVKAGDLLICVRNGSRQLIGKTAMIDSRADGMAFGAFMSAFRSEINDYLLWCFQSSVVQNQIAENLGATINQITNKTMKGIEIPLPKDETERRAITNVLSDMDAEIQTLESRLVKAQAVKEGMMQNLLTGRVRLV</sequence>
<evidence type="ECO:0000313" key="7">
    <source>
        <dbReference type="Proteomes" id="UP001595721"/>
    </source>
</evidence>
<proteinExistence type="inferred from homology"/>
<dbReference type="RefSeq" id="WP_377745732.1">
    <property type="nucleotide sequence ID" value="NZ_JBHRXJ010000013.1"/>
</dbReference>
<dbReference type="CDD" id="cd17265">
    <property type="entry name" value="RMtype1_S_Eco4255III-TRD2-CR2_like"/>
    <property type="match status" value="1"/>
</dbReference>
<dbReference type="EC" id="3.1.21.-" evidence="6"/>
<feature type="domain" description="Type I restriction modification DNA specificity" evidence="5">
    <location>
        <begin position="194"/>
        <end position="359"/>
    </location>
</feature>
<evidence type="ECO:0000256" key="1">
    <source>
        <dbReference type="ARBA" id="ARBA00010923"/>
    </source>
</evidence>
<comment type="similarity">
    <text evidence="1">Belongs to the type-I restriction system S methylase family.</text>
</comment>
<dbReference type="Pfam" id="PF01420">
    <property type="entry name" value="Methylase_S"/>
    <property type="match status" value="2"/>
</dbReference>
<evidence type="ECO:0000256" key="4">
    <source>
        <dbReference type="SAM" id="Coils"/>
    </source>
</evidence>